<name>A0ACC2EP89_DIPCM</name>
<comment type="caution">
    <text evidence="1">The sequence shown here is derived from an EMBL/GenBank/DDBJ whole genome shotgun (WGS) entry which is preliminary data.</text>
</comment>
<protein>
    <submittedName>
        <fullName evidence="1">Uncharacterized protein</fullName>
    </submittedName>
</protein>
<organism evidence="1 2">
    <name type="scientific">Diphasiastrum complanatum</name>
    <name type="common">Issler's clubmoss</name>
    <name type="synonym">Lycopodium complanatum</name>
    <dbReference type="NCBI Taxonomy" id="34168"/>
    <lineage>
        <taxon>Eukaryota</taxon>
        <taxon>Viridiplantae</taxon>
        <taxon>Streptophyta</taxon>
        <taxon>Embryophyta</taxon>
        <taxon>Tracheophyta</taxon>
        <taxon>Lycopodiopsida</taxon>
        <taxon>Lycopodiales</taxon>
        <taxon>Lycopodiaceae</taxon>
        <taxon>Lycopodioideae</taxon>
        <taxon>Diphasiastrum</taxon>
    </lineage>
</organism>
<evidence type="ECO:0000313" key="2">
    <source>
        <dbReference type="Proteomes" id="UP001162992"/>
    </source>
</evidence>
<evidence type="ECO:0000313" key="1">
    <source>
        <dbReference type="EMBL" id="KAJ7568290.1"/>
    </source>
</evidence>
<sequence length="1047" mass="117762">MDEKAEGKKLSGDGSDGSSRIIVNRGSRANSTPLKQSGQGFPLAFIVQRGRSASQPDPTMLKMIGKPKSFALTETFAHGNKHTQSIVQKPSYQGEVIYVDPWKRPKCGMCADPIQEQDDSYVPCECSFRMCIGCLEYVRKYEKNLCPGCTKELRDKELWLSTYPFQDDGQPRLSEIDDTISLVVERVQDNSSKGKPPLSPIRNSNLEKIPSNNLQIVPAANESTMVSSAGGYGYGSAAWEAPPTGSAERSKPVADYRKRALSRKIKYSASQIGPYRILVAARLICTIGFLQFRVTTPTEDGYWLWLVSVMCELWFFFSWMLDSISKITPVRRETYKDRLQAVYDDGGESFPQVDVFITTADSEKEPPLVTACTILSVLSTDYPANRLACYLSDDGASKLMFDTMAEISGFAQLWLPFCKRFSIEPRNPDAYFSESIDFTEGKVQPDFVKSRRKVKREFEEFKVRVNALVADSKRPPTDGWQMKDGTFWPGNNRRNHDGIIQVFLHPDGDLHDVEGGIMPPLVYVSREKRPGIEHNKKAGAMNALLRASGLITSGTFLLNLDCDHFVNNSQAIREALCFFLDPIKGKKVGYVQFPQRFDGIDKNDRYANRNTVFFDINMKGLDGQQGPVYVGTGCMFRRKALYGFHPQERESSKTKREGRSLLQIVCNIFCFCCNLQKTEQLESLSSLSDEDQSKLIENAEPCKPINPLRMGTSKHFIETAMPGWTRTHPLNPHTMLSEVILTISADYEDNTDWGKEIGWMYGSVTEDILTGMKIHTLGWCSVYCDPQLAAFKGSAPLNITDRLHQVERWAAGAVEIFLSSRNPLWAEWGTRLKLRQRIAYANNAFYPFTSLAIFAYCLLGPLALMTDLFFVPTLSMLASIWFAALIFTVVVGSLLELQWSGVTFDAWWRNEQFWVISGISAHLAAVVQGILKLIAGVEINFTLTSKGSDNKEVDGLHSFKFTWLLLFPAFVLLFNVVGIIMGIARAATKGKQWGSLAEKLVFSFWTLIHLYPFSKGMLGRRDRLPTVVLVWCVLLLITVSLLWTTFA</sequence>
<proteinExistence type="predicted"/>
<reference evidence="2" key="1">
    <citation type="journal article" date="2024" name="Proc. Natl. Acad. Sci. U.S.A.">
        <title>Extraordinary preservation of gene collinearity over three hundred million years revealed in homosporous lycophytes.</title>
        <authorList>
            <person name="Li C."/>
            <person name="Wickell D."/>
            <person name="Kuo L.Y."/>
            <person name="Chen X."/>
            <person name="Nie B."/>
            <person name="Liao X."/>
            <person name="Peng D."/>
            <person name="Ji J."/>
            <person name="Jenkins J."/>
            <person name="Williams M."/>
            <person name="Shu S."/>
            <person name="Plott C."/>
            <person name="Barry K."/>
            <person name="Rajasekar S."/>
            <person name="Grimwood J."/>
            <person name="Han X."/>
            <person name="Sun S."/>
            <person name="Hou Z."/>
            <person name="He W."/>
            <person name="Dai G."/>
            <person name="Sun C."/>
            <person name="Schmutz J."/>
            <person name="Leebens-Mack J.H."/>
            <person name="Li F.W."/>
            <person name="Wang L."/>
        </authorList>
    </citation>
    <scope>NUCLEOTIDE SEQUENCE [LARGE SCALE GENOMIC DNA]</scope>
    <source>
        <strain evidence="2">cv. PW_Plant_1</strain>
    </source>
</reference>
<keyword evidence="2" id="KW-1185">Reference proteome</keyword>
<dbReference type="Proteomes" id="UP001162992">
    <property type="component" value="Chromosome 1"/>
</dbReference>
<dbReference type="EMBL" id="CM055092">
    <property type="protein sequence ID" value="KAJ7568290.1"/>
    <property type="molecule type" value="Genomic_DNA"/>
</dbReference>
<accession>A0ACC2EP89</accession>
<gene>
    <name evidence="1" type="ORF">O6H91_01G026100</name>
</gene>